<dbReference type="PANTHER" id="PTHR13142">
    <property type="entry name" value="INNER CENTROMERE PROTEIN"/>
    <property type="match status" value="1"/>
</dbReference>
<evidence type="ECO:0000256" key="7">
    <source>
        <dbReference type="ARBA" id="ARBA00023242"/>
    </source>
</evidence>
<organism evidence="10 11">
    <name type="scientific">Hypsizygus marmoreus</name>
    <name type="common">White beech mushroom</name>
    <name type="synonym">Agaricus marmoreus</name>
    <dbReference type="NCBI Taxonomy" id="39966"/>
    <lineage>
        <taxon>Eukaryota</taxon>
        <taxon>Fungi</taxon>
        <taxon>Dikarya</taxon>
        <taxon>Basidiomycota</taxon>
        <taxon>Agaricomycotina</taxon>
        <taxon>Agaricomycetes</taxon>
        <taxon>Agaricomycetidae</taxon>
        <taxon>Agaricales</taxon>
        <taxon>Tricholomatineae</taxon>
        <taxon>Lyophyllaceae</taxon>
        <taxon>Hypsizygus</taxon>
    </lineage>
</organism>
<feature type="region of interest" description="Disordered" evidence="8">
    <location>
        <begin position="174"/>
        <end position="296"/>
    </location>
</feature>
<keyword evidence="11" id="KW-1185">Reference proteome</keyword>
<feature type="compositionally biased region" description="Polar residues" evidence="8">
    <location>
        <begin position="262"/>
        <end position="276"/>
    </location>
</feature>
<dbReference type="InParanoid" id="A0A369K4I2"/>
<dbReference type="Pfam" id="PF03941">
    <property type="entry name" value="INCENP_ARK-bind"/>
    <property type="match status" value="1"/>
</dbReference>
<feature type="compositionally biased region" description="Acidic residues" evidence="8">
    <location>
        <begin position="807"/>
        <end position="816"/>
    </location>
</feature>
<feature type="region of interest" description="Disordered" evidence="8">
    <location>
        <begin position="897"/>
        <end position="1002"/>
    </location>
</feature>
<dbReference type="GO" id="GO:0007059">
    <property type="term" value="P:chromosome segregation"/>
    <property type="evidence" value="ECO:0007669"/>
    <property type="project" value="UniProtKB-KW"/>
</dbReference>
<evidence type="ECO:0000256" key="4">
    <source>
        <dbReference type="ARBA" id="ARBA00022490"/>
    </source>
</evidence>
<dbReference type="GO" id="GO:0005634">
    <property type="term" value="C:nucleus"/>
    <property type="evidence" value="ECO:0007669"/>
    <property type="project" value="UniProtKB-SubCell"/>
</dbReference>
<evidence type="ECO:0000256" key="2">
    <source>
        <dbReference type="ARBA" id="ARBA00004186"/>
    </source>
</evidence>
<feature type="region of interest" description="Disordered" evidence="8">
    <location>
        <begin position="1018"/>
        <end position="1065"/>
    </location>
</feature>
<sequence>MAAGLLEWSNAIRFTMANDPGRQLFHDQVNTHGFLFLNDYLDNILSGAKQDPLIELVKTPGRKKPISKKPKLASKLNRIITLDDEDDTKENQAPINNFHKALLEVKKATPPPQLPTQQALRDDAGDGLFSPAPIASIPTSTFMSSRSEGHVQALLAPAHLEQNDLSVIAEDDENLESSRVSTDTENRPHEASAHQVVPLGPVETEFSPTRVPQREDINITASSSDTFHSITLDSPQPKQDLAEQPPPTGIFPLSTPEDESLALTQQPGETQQTPSFPSLRLSGPSTIPQTSSQDTCVPLRDHDAEALSSPKSLDHNFSVALYPALPAPMPLRKSMRAPRDPSMGVGPLSAVTPSAPPGGKRTSWLKKAREVKALETTGRNISAAAPVVPSTSSNLKRKSGDMLATPAMIDPQDERGFKSAKNDDDDIAPLNARKAIVLEGKEREAHAAHEQSHPSPHAPTEHAQTGQEGMLDRFKKTVEGLGARVGKSMGKSLGAGAAVSALAEARAAAEARVAERNSKEDSGSRVLGLPTTALSTNDAASLFKVSPMAVEEVAKPQVEQRRLSVSDLFPPNDGRARIKNKTGGKAFQFEFSTESSDVAVQNRSKDSRESTTTTPPDSPPITHPASLAMPSGPVFNKPPPVFVPPAFASTNPKDIASRLPASATPPIPAPISLGLGLPSSPFSKQPGSLSKQSTLESMKSDAIFDGTDVPAWMPNTQDTEYSSQFGTPQDQHMNMLDEDDSWPLDEKMSAGVQWTFGVGLGKEDSMTWSTLPSQSQRGDTGTSLKDETTYKEDDTRQTSRVPGAFDVDMDDDNYDEDAARGETEHEEMVMQGKSTVSLVEPKMSRSESQMSMVSSQSSQSQVGFLGQASKLLSSALGTSKKGKPEVKKVLQMAAIAAKKQQEENDKKAARLKEMENRRQVAIQRKAEEERTRAQEQERKLKEEGERRKREREENTDKRPLKVAPGKKDEDNTKKRKVTVTEVEKKELKKPAPKPILKSSMKQPVALGSSATYNTPLQTAAASGSTSTFKPVDVKSSVKPTPGTQKGKGKAPPKAAPIPDDDLPQPSQLVQIQMAARAKAQLQAAHLVPELIPSESIELPECHSEYEDSEDEDRGGLPDWAQSPELREALQLQSTINPDDIFGAIRPLRMEELFKTRTSRFRARTSSANWTGSDRLTLEEEREYARRMGFK</sequence>
<feature type="compositionally biased region" description="Basic and acidic residues" evidence="8">
    <location>
        <begin position="817"/>
        <end position="828"/>
    </location>
</feature>
<dbReference type="STRING" id="39966.A0A369K4I2"/>
<feature type="compositionally biased region" description="Basic and acidic residues" evidence="8">
    <location>
        <begin position="899"/>
        <end position="972"/>
    </location>
</feature>
<comment type="subcellular location">
    <subcellularLocation>
        <location evidence="2">Cytoplasm</location>
        <location evidence="2">Cytoskeleton</location>
        <location evidence="2">Spindle</location>
    </subcellularLocation>
    <subcellularLocation>
        <location evidence="1">Nucleus</location>
    </subcellularLocation>
</comment>
<dbReference type="InterPro" id="IPR005635">
    <property type="entry name" value="Inner_centromere_prot_ARK-bd"/>
</dbReference>
<dbReference type="GO" id="GO:0005819">
    <property type="term" value="C:spindle"/>
    <property type="evidence" value="ECO:0007669"/>
    <property type="project" value="UniProtKB-SubCell"/>
</dbReference>
<feature type="compositionally biased region" description="Low complexity" evidence="8">
    <location>
        <begin position="846"/>
        <end position="861"/>
    </location>
</feature>
<dbReference type="Gene3D" id="6.10.250.2990">
    <property type="match status" value="1"/>
</dbReference>
<feature type="compositionally biased region" description="Polar residues" evidence="8">
    <location>
        <begin position="219"/>
        <end position="237"/>
    </location>
</feature>
<feature type="compositionally biased region" description="Low complexity" evidence="8">
    <location>
        <begin position="1038"/>
        <end position="1052"/>
    </location>
</feature>
<feature type="compositionally biased region" description="Polar residues" evidence="8">
    <location>
        <begin position="283"/>
        <end position="295"/>
    </location>
</feature>
<evidence type="ECO:0000256" key="6">
    <source>
        <dbReference type="ARBA" id="ARBA00023212"/>
    </source>
</evidence>
<feature type="compositionally biased region" description="Polar residues" evidence="8">
    <location>
        <begin position="1018"/>
        <end position="1028"/>
    </location>
</feature>
<feature type="compositionally biased region" description="Polar residues" evidence="8">
    <location>
        <begin position="590"/>
        <end position="602"/>
    </location>
</feature>
<feature type="compositionally biased region" description="Basic and acidic residues" evidence="8">
    <location>
        <begin position="442"/>
        <end position="452"/>
    </location>
</feature>
<keyword evidence="5" id="KW-0159">Chromosome partition</keyword>
<accession>A0A369K4I2</accession>
<dbReference type="PANTHER" id="PTHR13142:SF1">
    <property type="entry name" value="INNER CENTROMERE PROTEIN"/>
    <property type="match status" value="1"/>
</dbReference>
<evidence type="ECO:0000313" key="11">
    <source>
        <dbReference type="Proteomes" id="UP000076154"/>
    </source>
</evidence>
<name>A0A369K4I2_HYPMA</name>
<evidence type="ECO:0000313" key="10">
    <source>
        <dbReference type="EMBL" id="RDB29549.1"/>
    </source>
</evidence>
<evidence type="ECO:0000256" key="1">
    <source>
        <dbReference type="ARBA" id="ARBA00004123"/>
    </source>
</evidence>
<feature type="region of interest" description="Disordered" evidence="8">
    <location>
        <begin position="442"/>
        <end position="473"/>
    </location>
</feature>
<feature type="compositionally biased region" description="Basic and acidic residues" evidence="8">
    <location>
        <begin position="784"/>
        <end position="797"/>
    </location>
</feature>
<keyword evidence="4" id="KW-0963">Cytoplasm</keyword>
<keyword evidence="6" id="KW-0206">Cytoskeleton</keyword>
<comment type="similarity">
    <text evidence="3">Belongs to the INCENP family.</text>
</comment>
<feature type="region of interest" description="Disordered" evidence="8">
    <location>
        <begin position="767"/>
        <end position="863"/>
    </location>
</feature>
<feature type="region of interest" description="Disordered" evidence="8">
    <location>
        <begin position="554"/>
        <end position="633"/>
    </location>
</feature>
<feature type="compositionally biased region" description="Polar residues" evidence="8">
    <location>
        <begin position="767"/>
        <end position="783"/>
    </location>
</feature>
<dbReference type="OrthoDB" id="6123at2759"/>
<comment type="caution">
    <text evidence="10">The sequence shown here is derived from an EMBL/GenBank/DDBJ whole genome shotgun (WGS) entry which is preliminary data.</text>
</comment>
<feature type="domain" description="Inner centromere protein ARK-binding" evidence="9">
    <location>
        <begin position="1101"/>
        <end position="1153"/>
    </location>
</feature>
<evidence type="ECO:0000256" key="3">
    <source>
        <dbReference type="ARBA" id="ARBA00010042"/>
    </source>
</evidence>
<evidence type="ECO:0000256" key="8">
    <source>
        <dbReference type="SAM" id="MobiDB-lite"/>
    </source>
</evidence>
<feature type="compositionally biased region" description="Basic and acidic residues" evidence="8">
    <location>
        <begin position="554"/>
        <end position="564"/>
    </location>
</feature>
<feature type="compositionally biased region" description="Basic and acidic residues" evidence="8">
    <location>
        <begin position="182"/>
        <end position="192"/>
    </location>
</feature>
<evidence type="ECO:0000256" key="5">
    <source>
        <dbReference type="ARBA" id="ARBA00022829"/>
    </source>
</evidence>
<evidence type="ECO:0000259" key="9">
    <source>
        <dbReference type="Pfam" id="PF03941"/>
    </source>
</evidence>
<dbReference type="Proteomes" id="UP000076154">
    <property type="component" value="Unassembled WGS sequence"/>
</dbReference>
<feature type="region of interest" description="Disordered" evidence="8">
    <location>
        <begin position="337"/>
        <end position="363"/>
    </location>
</feature>
<reference evidence="10" key="1">
    <citation type="submission" date="2018-04" db="EMBL/GenBank/DDBJ databases">
        <title>Whole genome sequencing of Hypsizygus marmoreus.</title>
        <authorList>
            <person name="Choi I.-G."/>
            <person name="Min B."/>
            <person name="Kim J.-G."/>
            <person name="Kim S."/>
            <person name="Oh Y.-L."/>
            <person name="Kong W.-S."/>
            <person name="Park H."/>
            <person name="Jeong J."/>
            <person name="Song E.-S."/>
        </authorList>
    </citation>
    <scope>NUCLEOTIDE SEQUENCE [LARGE SCALE GENOMIC DNA]</scope>
    <source>
        <strain evidence="10">51987-8</strain>
    </source>
</reference>
<dbReference type="AlphaFoldDB" id="A0A369K4I2"/>
<feature type="region of interest" description="Disordered" evidence="8">
    <location>
        <begin position="1095"/>
        <end position="1122"/>
    </location>
</feature>
<keyword evidence="7" id="KW-0539">Nucleus</keyword>
<proteinExistence type="inferred from homology"/>
<dbReference type="EMBL" id="LUEZ02000010">
    <property type="protein sequence ID" value="RDB29549.1"/>
    <property type="molecule type" value="Genomic_DNA"/>
</dbReference>
<protein>
    <recommendedName>
        <fullName evidence="9">Inner centromere protein ARK-binding domain-containing protein</fullName>
    </recommendedName>
</protein>
<gene>
    <name evidence="10" type="ORF">Hypma_015535</name>
</gene>